<organism evidence="2 3">
    <name type="scientific">Durusdinium trenchii</name>
    <dbReference type="NCBI Taxonomy" id="1381693"/>
    <lineage>
        <taxon>Eukaryota</taxon>
        <taxon>Sar</taxon>
        <taxon>Alveolata</taxon>
        <taxon>Dinophyceae</taxon>
        <taxon>Suessiales</taxon>
        <taxon>Symbiodiniaceae</taxon>
        <taxon>Durusdinium</taxon>
    </lineage>
</organism>
<evidence type="ECO:0000313" key="1">
    <source>
        <dbReference type="EMBL" id="CAK9038736.1"/>
    </source>
</evidence>
<sequence length="114" mass="12655">MVVPCPLGLWTCNRCDAELSARSCGGNDPPTDRHLGFSTLGEFLQISHLFVASISEFLPGFASRVFLVQLESWQISSGPRRKTWHEVQGRNHTGRYFEMGLDLQSLPCSGSTNL</sequence>
<dbReference type="EMBL" id="CAXAMN010012669">
    <property type="protein sequence ID" value="CAK9038736.1"/>
    <property type="molecule type" value="Genomic_DNA"/>
</dbReference>
<evidence type="ECO:0000313" key="2">
    <source>
        <dbReference type="EMBL" id="CAK9106066.1"/>
    </source>
</evidence>
<protein>
    <submittedName>
        <fullName evidence="2">Uncharacterized protein</fullName>
    </submittedName>
</protein>
<name>A0ABP0S182_9DINO</name>
<accession>A0ABP0S182</accession>
<reference evidence="2 3" key="1">
    <citation type="submission" date="2024-02" db="EMBL/GenBank/DDBJ databases">
        <authorList>
            <person name="Chen Y."/>
            <person name="Shah S."/>
            <person name="Dougan E. K."/>
            <person name="Thang M."/>
            <person name="Chan C."/>
        </authorList>
    </citation>
    <scope>NUCLEOTIDE SEQUENCE [LARGE SCALE GENOMIC DNA]</scope>
</reference>
<evidence type="ECO:0000313" key="3">
    <source>
        <dbReference type="Proteomes" id="UP001642484"/>
    </source>
</evidence>
<dbReference type="Proteomes" id="UP001642484">
    <property type="component" value="Unassembled WGS sequence"/>
</dbReference>
<dbReference type="EMBL" id="CAXAMN010026817">
    <property type="protein sequence ID" value="CAK9106066.1"/>
    <property type="molecule type" value="Genomic_DNA"/>
</dbReference>
<proteinExistence type="predicted"/>
<gene>
    <name evidence="1" type="ORF">CCMP2556_LOCUS21138</name>
    <name evidence="2" type="ORF">CCMP2556_LOCUS49609</name>
</gene>
<comment type="caution">
    <text evidence="2">The sequence shown here is derived from an EMBL/GenBank/DDBJ whole genome shotgun (WGS) entry which is preliminary data.</text>
</comment>
<keyword evidence="3" id="KW-1185">Reference proteome</keyword>